<evidence type="ECO:0000313" key="5">
    <source>
        <dbReference type="EMBL" id="PXW56479.1"/>
    </source>
</evidence>
<dbReference type="Proteomes" id="UP000248021">
    <property type="component" value="Unassembled WGS sequence"/>
</dbReference>
<dbReference type="PROSITE" id="PS51186">
    <property type="entry name" value="GNAT"/>
    <property type="match status" value="1"/>
</dbReference>
<dbReference type="InterPro" id="IPR051531">
    <property type="entry name" value="N-acetyltransferase"/>
</dbReference>
<comment type="caution">
    <text evidence="5">The sequence shown here is derived from an EMBL/GenBank/DDBJ whole genome shotgun (WGS) entry which is preliminary data.</text>
</comment>
<evidence type="ECO:0000259" key="4">
    <source>
        <dbReference type="PROSITE" id="PS51186"/>
    </source>
</evidence>
<evidence type="ECO:0000256" key="1">
    <source>
        <dbReference type="ARBA" id="ARBA00022679"/>
    </source>
</evidence>
<name>A0A2V3U2H3_9HYPH</name>
<keyword evidence="5" id="KW-0687">Ribonucleoprotein</keyword>
<dbReference type="PANTHER" id="PTHR43792">
    <property type="entry name" value="GNAT FAMILY, PUTATIVE (AFU_ORTHOLOGUE AFUA_3G00765)-RELATED-RELATED"/>
    <property type="match status" value="1"/>
</dbReference>
<organism evidence="5 6">
    <name type="scientific">Chelatococcus asaccharovorans</name>
    <dbReference type="NCBI Taxonomy" id="28210"/>
    <lineage>
        <taxon>Bacteria</taxon>
        <taxon>Pseudomonadati</taxon>
        <taxon>Pseudomonadota</taxon>
        <taxon>Alphaproteobacteria</taxon>
        <taxon>Hyphomicrobiales</taxon>
        <taxon>Chelatococcaceae</taxon>
        <taxon>Chelatococcus</taxon>
    </lineage>
</organism>
<keyword evidence="1 5" id="KW-0808">Transferase</keyword>
<dbReference type="PANTHER" id="PTHR43792:SF8">
    <property type="entry name" value="[RIBOSOMAL PROTEIN US5]-ALANINE N-ACETYLTRANSFERASE"/>
    <property type="match status" value="1"/>
</dbReference>
<evidence type="ECO:0000313" key="6">
    <source>
        <dbReference type="Proteomes" id="UP000248021"/>
    </source>
</evidence>
<protein>
    <submittedName>
        <fullName evidence="5">[SSU ribosomal protein S5P]-alanine acetyltransferase</fullName>
    </submittedName>
</protein>
<dbReference type="Gene3D" id="3.40.630.30">
    <property type="match status" value="1"/>
</dbReference>
<dbReference type="AlphaFoldDB" id="A0A2V3U2H3"/>
<feature type="domain" description="N-acetyltransferase" evidence="4">
    <location>
        <begin position="35"/>
        <end position="191"/>
    </location>
</feature>
<dbReference type="GO" id="GO:0005737">
    <property type="term" value="C:cytoplasm"/>
    <property type="evidence" value="ECO:0007669"/>
    <property type="project" value="TreeGrafter"/>
</dbReference>
<dbReference type="OrthoDB" id="9801669at2"/>
<evidence type="ECO:0000256" key="2">
    <source>
        <dbReference type="ARBA" id="ARBA00023315"/>
    </source>
</evidence>
<dbReference type="GO" id="GO:0008999">
    <property type="term" value="F:protein-N-terminal-alanine acetyltransferase activity"/>
    <property type="evidence" value="ECO:0007669"/>
    <property type="project" value="TreeGrafter"/>
</dbReference>
<keyword evidence="5" id="KW-0689">Ribosomal protein</keyword>
<dbReference type="InterPro" id="IPR016181">
    <property type="entry name" value="Acyl_CoA_acyltransferase"/>
</dbReference>
<dbReference type="Pfam" id="PF13302">
    <property type="entry name" value="Acetyltransf_3"/>
    <property type="match status" value="1"/>
</dbReference>
<accession>A0A2V3U2H3</accession>
<comment type="similarity">
    <text evidence="3">Belongs to the acetyltransferase family. RimJ subfamily.</text>
</comment>
<gene>
    <name evidence="5" type="ORF">C7450_108229</name>
</gene>
<keyword evidence="6" id="KW-1185">Reference proteome</keyword>
<reference evidence="5 6" key="1">
    <citation type="submission" date="2018-05" db="EMBL/GenBank/DDBJ databases">
        <title>Genomic Encyclopedia of Type Strains, Phase IV (KMG-IV): sequencing the most valuable type-strain genomes for metagenomic binning, comparative biology and taxonomic classification.</title>
        <authorList>
            <person name="Goeker M."/>
        </authorList>
    </citation>
    <scope>NUCLEOTIDE SEQUENCE [LARGE SCALE GENOMIC DNA]</scope>
    <source>
        <strain evidence="5 6">DSM 6462</strain>
    </source>
</reference>
<dbReference type="InterPro" id="IPR000182">
    <property type="entry name" value="GNAT_dom"/>
</dbReference>
<keyword evidence="2" id="KW-0012">Acyltransferase</keyword>
<dbReference type="RefSeq" id="WP_110376213.1">
    <property type="nucleotide sequence ID" value="NZ_JAHBRY010000001.1"/>
</dbReference>
<evidence type="ECO:0000256" key="3">
    <source>
        <dbReference type="ARBA" id="ARBA00038502"/>
    </source>
</evidence>
<dbReference type="EMBL" id="QJJK01000008">
    <property type="protein sequence ID" value="PXW56479.1"/>
    <property type="molecule type" value="Genomic_DNA"/>
</dbReference>
<dbReference type="SUPFAM" id="SSF55729">
    <property type="entry name" value="Acyl-CoA N-acyltransferases (Nat)"/>
    <property type="match status" value="1"/>
</dbReference>
<proteinExistence type="inferred from homology"/>
<sequence>MVIFRFAPIHEPPPAVRGEGVYLRVPQMADHAAWAALREESRAFLEPWEPIWPADDLTKAAFRRRVRRYQDDLRRDVAYPFLLFREGDNALLGGLTLGLVRRGVAQACTLGYWVGMRHARKGYMLRGVRAALRFAFIDLGLQRVEAACLPNNMASIGLLEKAGFQREGYARRYLCIAGVWQDHLLFACLKDDLVL</sequence>
<dbReference type="GO" id="GO:0005840">
    <property type="term" value="C:ribosome"/>
    <property type="evidence" value="ECO:0007669"/>
    <property type="project" value="UniProtKB-KW"/>
</dbReference>